<keyword evidence="1" id="KW-1133">Transmembrane helix</keyword>
<sequence>MDSQKQQVARMVRAVLLASTTFSFAAVAHAWGGGHLPSGLGLLVLGALTAAACSAAARFRARAWWLVAFLGLLQLVLHHGFMIFTPATAHGFAATGAATGSHHGAVDPALVAGAVDVAHAGHAMGPGMLAAHAGAVVVTALVMGAAERAAGLAWSVWTFLLPVLLGLFRPVALPRPRSSWASAPEPAALSRLVGSVAPRRGPPVSFATFA</sequence>
<feature type="transmembrane region" description="Helical" evidence="1">
    <location>
        <begin position="40"/>
        <end position="57"/>
    </location>
</feature>
<feature type="transmembrane region" description="Helical" evidence="1">
    <location>
        <begin position="64"/>
        <end position="84"/>
    </location>
</feature>
<keyword evidence="1" id="KW-0812">Transmembrane</keyword>
<feature type="chain" id="PRO_5043773104" description="MFS transporter" evidence="2">
    <location>
        <begin position="26"/>
        <end position="210"/>
    </location>
</feature>
<dbReference type="EMBL" id="CP159290">
    <property type="protein sequence ID" value="XCH28984.1"/>
    <property type="molecule type" value="Genomic_DNA"/>
</dbReference>
<evidence type="ECO:0000256" key="1">
    <source>
        <dbReference type="SAM" id="Phobius"/>
    </source>
</evidence>
<reference evidence="3" key="1">
    <citation type="submission" date="2024-06" db="EMBL/GenBank/DDBJ databases">
        <title>Complete genome sequence of the cellulolytic actinobacterium, Cellulosimicrobium ES-005.</title>
        <authorList>
            <person name="Matthews C.T."/>
            <person name="Underwood K.D."/>
            <person name="Ghanchi K.M."/>
            <person name="Fields S.D."/>
            <person name="Gardner S.G."/>
        </authorList>
    </citation>
    <scope>NUCLEOTIDE SEQUENCE</scope>
    <source>
        <strain evidence="3">ES-005</strain>
    </source>
</reference>
<accession>A0AAU8FX65</accession>
<feature type="transmembrane region" description="Helical" evidence="1">
    <location>
        <begin position="149"/>
        <end position="168"/>
    </location>
</feature>
<name>A0AAU8FX65_9MICO</name>
<keyword evidence="2" id="KW-0732">Signal</keyword>
<proteinExistence type="predicted"/>
<evidence type="ECO:0000313" key="3">
    <source>
        <dbReference type="EMBL" id="XCH28984.1"/>
    </source>
</evidence>
<feature type="signal peptide" evidence="2">
    <location>
        <begin position="1"/>
        <end position="25"/>
    </location>
</feature>
<evidence type="ECO:0000256" key="2">
    <source>
        <dbReference type="SAM" id="SignalP"/>
    </source>
</evidence>
<protein>
    <recommendedName>
        <fullName evidence="4">MFS transporter</fullName>
    </recommendedName>
</protein>
<dbReference type="AlphaFoldDB" id="A0AAU8FX65"/>
<evidence type="ECO:0008006" key="4">
    <source>
        <dbReference type="Google" id="ProtNLM"/>
    </source>
</evidence>
<keyword evidence="1" id="KW-0472">Membrane</keyword>
<organism evidence="3">
    <name type="scientific">Cellulosimicrobium sp. ES-005</name>
    <dbReference type="NCBI Taxonomy" id="3163031"/>
    <lineage>
        <taxon>Bacteria</taxon>
        <taxon>Bacillati</taxon>
        <taxon>Actinomycetota</taxon>
        <taxon>Actinomycetes</taxon>
        <taxon>Micrococcales</taxon>
        <taxon>Promicromonosporaceae</taxon>
        <taxon>Cellulosimicrobium</taxon>
    </lineage>
</organism>
<gene>
    <name evidence="3" type="ORF">ABRQ22_15480</name>
</gene>
<dbReference type="RefSeq" id="WP_353707372.1">
    <property type="nucleotide sequence ID" value="NZ_CP159290.1"/>
</dbReference>